<dbReference type="AlphaFoldDB" id="A0A1T4L537"/>
<dbReference type="OrthoDB" id="1524733at2"/>
<dbReference type="SUPFAM" id="SSF48452">
    <property type="entry name" value="TPR-like"/>
    <property type="match status" value="1"/>
</dbReference>
<dbReference type="Proteomes" id="UP000190888">
    <property type="component" value="Unassembled WGS sequence"/>
</dbReference>
<dbReference type="InterPro" id="IPR011990">
    <property type="entry name" value="TPR-like_helical_dom_sf"/>
</dbReference>
<dbReference type="Pfam" id="PF14559">
    <property type="entry name" value="TPR_19"/>
    <property type="match status" value="1"/>
</dbReference>
<dbReference type="Gene3D" id="1.25.40.10">
    <property type="entry name" value="Tetratricopeptide repeat domain"/>
    <property type="match status" value="1"/>
</dbReference>
<evidence type="ECO:0000313" key="2">
    <source>
        <dbReference type="Proteomes" id="UP000190888"/>
    </source>
</evidence>
<accession>A0A1T4L537</accession>
<dbReference type="STRING" id="413434.SAMN04488132_102303"/>
<sequence length="104" mass="11948">MTDRIARIMEFLEASPKDNFLRHALALEYVKAEADDKARSLFEAILQDSPDYVGSYYHLARLLERNGERDAAVEWYEKGMAAARLAGDNHSYNELQAAYDDLLY</sequence>
<protein>
    <submittedName>
        <fullName evidence="1">Tetratricopeptide repeat-containing protein</fullName>
    </submittedName>
</protein>
<name>A0A1T4L537_9BACT</name>
<reference evidence="1 2" key="1">
    <citation type="submission" date="2017-02" db="EMBL/GenBank/DDBJ databases">
        <authorList>
            <person name="Peterson S.W."/>
        </authorList>
    </citation>
    <scope>NUCLEOTIDE SEQUENCE [LARGE SCALE GENOMIC DNA]</scope>
    <source>
        <strain evidence="1 2">DSM 22335</strain>
    </source>
</reference>
<evidence type="ECO:0000313" key="1">
    <source>
        <dbReference type="EMBL" id="SJZ49723.1"/>
    </source>
</evidence>
<dbReference type="EMBL" id="FUWH01000002">
    <property type="protein sequence ID" value="SJZ49723.1"/>
    <property type="molecule type" value="Genomic_DNA"/>
</dbReference>
<proteinExistence type="predicted"/>
<organism evidence="1 2">
    <name type="scientific">Sediminibacterium ginsengisoli</name>
    <dbReference type="NCBI Taxonomy" id="413434"/>
    <lineage>
        <taxon>Bacteria</taxon>
        <taxon>Pseudomonadati</taxon>
        <taxon>Bacteroidota</taxon>
        <taxon>Chitinophagia</taxon>
        <taxon>Chitinophagales</taxon>
        <taxon>Chitinophagaceae</taxon>
        <taxon>Sediminibacterium</taxon>
    </lineage>
</organism>
<dbReference type="RefSeq" id="WP_078830499.1">
    <property type="nucleotide sequence ID" value="NZ_FUWH01000002.1"/>
</dbReference>
<gene>
    <name evidence="1" type="ORF">SAMN04488132_102303</name>
</gene>
<keyword evidence="2" id="KW-1185">Reference proteome</keyword>